<dbReference type="GO" id="GO:0000139">
    <property type="term" value="C:Golgi membrane"/>
    <property type="evidence" value="ECO:0007669"/>
    <property type="project" value="InterPro"/>
</dbReference>
<feature type="compositionally biased region" description="Acidic residues" evidence="1">
    <location>
        <begin position="644"/>
        <end position="661"/>
    </location>
</feature>
<evidence type="ECO:0000313" key="6">
    <source>
        <dbReference type="Proteomes" id="UP000282582"/>
    </source>
</evidence>
<feature type="region of interest" description="Disordered" evidence="1">
    <location>
        <begin position="1339"/>
        <end position="1521"/>
    </location>
</feature>
<keyword evidence="2" id="KW-0812">Transmembrane</keyword>
<protein>
    <submittedName>
        <fullName evidence="4">Uncharacterized protein</fullName>
    </submittedName>
</protein>
<proteinExistence type="predicted"/>
<dbReference type="GO" id="GO:0006506">
    <property type="term" value="P:GPI anchor biosynthetic process"/>
    <property type="evidence" value="ECO:0007669"/>
    <property type="project" value="InterPro"/>
</dbReference>
<feature type="region of interest" description="Disordered" evidence="1">
    <location>
        <begin position="1280"/>
        <end position="1319"/>
    </location>
</feature>
<feature type="transmembrane region" description="Helical" evidence="2">
    <location>
        <begin position="301"/>
        <end position="324"/>
    </location>
</feature>
<feature type="compositionally biased region" description="Basic and acidic residues" evidence="1">
    <location>
        <begin position="1482"/>
        <end position="1495"/>
    </location>
</feature>
<feature type="compositionally biased region" description="Basic and acidic residues" evidence="1">
    <location>
        <begin position="1383"/>
        <end position="1392"/>
    </location>
</feature>
<dbReference type="Proteomes" id="UP000281245">
    <property type="component" value="Unassembled WGS sequence"/>
</dbReference>
<feature type="compositionally biased region" description="Polar residues" evidence="1">
    <location>
        <begin position="1029"/>
        <end position="1040"/>
    </location>
</feature>
<sequence length="1521" mass="169355">MRHTLARWTSNDAFVSPKPIVRHILDLANSIAGRTLACTVLIWLLIFASCKQLLWRDPHAAFFREDGVYDLGYSKTRQEEAHEYIDRAGGDDGAFAAPGGNAKQPPVVCAAVTTFKREPINYLNETVGTMLEGLTSEERSALDVRLLFAHVDPTIHVDWNSSWLQAVDHWSGYNVSDAQLDQIREWEVAPNYYAKGVYDYIYVLRECLDQTSAPYIAVFEDDIIFADGWLAKTFKALADLRETSDPWLYLRLFYTETALMWQESVDYWYGHKLVTFGLAMSATLGGLLLIRRTVRPSRRFLDNLTIAVVVLVTVPMFIALIFMIGKYNLMPLNGLERMDRYGCCTQALIYSRASATQVVDMLQERGSGQTDALIEEYGTKNGLAKYALAPQSVQHVGIVSSRDNLEANTRSTWAFWFETQDAGKLKKEHMDLAKAGIWRATSEGATLGRNQLQPPGCSAYARTRTNGDEVPEVPIPLSLFLSPSLLSLVLPLSLMNLDTFAKPQPIALRKAFGDVPRPPLDDDHAGALRVRFSIPKDEKLHFHFDDEDCKKLRPFKDLHERWTLEKVDGRMVYLHTKAPLRLTSRPVAKDDSGPEQHVDTAGGNEPHVALEGDELSQAETETEEKSEEQYDTFGDREQSPLETQPEDNGDEIDAVSDDNEQPELQSQADEDSDEQHDVSDNTEQSQDERQAGKNSDAGNEAQGEPAAATPELQDIAGQKYMALIQGGMQPHDVSTSSVDKTDHQCKVLFHVEQHETLDRDWSNIVGLQQDFMTSETALLRDLPGMIKARLVRVLHNEAGKKIDLAKKYRRICFRLSIVVQAYGHFAIDLHDPKYGLRFRTIQDCLVIPGMEASQLEVVVRAESTDVERPTDRSERRASKEALGNIDENKMIQAIPLDEKVNSSVFRRVGNCETVNTGSHPYARPLIAEIENDKIELRKGDASIFGDELVGDVRNGENAFTSMTALKDYDLAPQYIVKAPKVLNKANLFALIREAGLPTDDLEKLPILPPLSFNLFRAGASDPTGDESPHSQVSGHSQRSSDSMTAVVRFVNHLTSDEGRELAFYNNTEIEFDEPDTYAIAEKAVITSIEEQREEYNGWDAFKPDSTIPSYLELFVRPQLPAPQKLFRIPTTGEGSDAKMMGFLSPQEITPLTSDLPIMAANATDSSRQTKPACLTFKLCGSIERLVIDNPLRWLADFDREHGREDRVARRLALRPQTHALRFHLEGEDCDETRPFDDLEESFGLRDLIDRVIFLHTTQREKPASGGNGQPEAIVVDYSGEQAVDRSKQGSKATAKRGPDRADERSGTKTTSSKSAIAGPAPAAEYHAAADSYVPSYSQDRTLAGSQKSVKHKPTPAGGSKAAKTNDSGKPGQSPTLSHKKPHKSENQRREASLKNTQDTLKAVGEARDASRKQPRKDLDGDKREKETTLDQKTPVSEGMKSGKERQNLSADVKRKKPMREPGLGGAATQPPTAPSSKKRKQEKGAADSDYVHDGESGSQSPKKRSKADKKSVKDKVGKKHK</sequence>
<evidence type="ECO:0000313" key="5">
    <source>
        <dbReference type="Proteomes" id="UP000281245"/>
    </source>
</evidence>
<evidence type="ECO:0000313" key="4">
    <source>
        <dbReference type="EMBL" id="RMY07786.1"/>
    </source>
</evidence>
<feature type="compositionally biased region" description="Polar residues" evidence="1">
    <location>
        <begin position="1362"/>
        <end position="1376"/>
    </location>
</feature>
<dbReference type="Proteomes" id="UP000282582">
    <property type="component" value="Unassembled WGS sequence"/>
</dbReference>
<dbReference type="EMBL" id="QWIJ01000968">
    <property type="protein sequence ID" value="RMX77391.1"/>
    <property type="molecule type" value="Genomic_DNA"/>
</dbReference>
<dbReference type="EMBL" id="QWIK01000349">
    <property type="protein sequence ID" value="RMY07786.1"/>
    <property type="molecule type" value="Genomic_DNA"/>
</dbReference>
<reference evidence="5 6" key="1">
    <citation type="journal article" date="2018" name="BMC Genomics">
        <title>Genomic evidence for intraspecific hybridization in a clonal and extremely halotolerant yeast.</title>
        <authorList>
            <person name="Gostincar C."/>
            <person name="Stajich J.E."/>
            <person name="Zupancic J."/>
            <person name="Zalar P."/>
            <person name="Gunde-Cimerman N."/>
        </authorList>
    </citation>
    <scope>NUCLEOTIDE SEQUENCE [LARGE SCALE GENOMIC DNA]</scope>
    <source>
        <strain evidence="4 6">EXF-6654</strain>
        <strain evidence="3 5">EXF-6656</strain>
    </source>
</reference>
<feature type="compositionally biased region" description="Basic and acidic residues" evidence="1">
    <location>
        <begin position="1404"/>
        <end position="1429"/>
    </location>
</feature>
<feature type="compositionally biased region" description="Basic and acidic residues" evidence="1">
    <location>
        <begin position="587"/>
        <end position="598"/>
    </location>
</feature>
<accession>A0A3M6YXH8</accession>
<feature type="compositionally biased region" description="Acidic residues" evidence="1">
    <location>
        <begin position="611"/>
        <end position="630"/>
    </location>
</feature>
<dbReference type="PANTHER" id="PTHR31410">
    <property type="entry name" value="TRANSMEMBRANE PROTEIN 246"/>
    <property type="match status" value="1"/>
</dbReference>
<name>A0A3M6YXH8_HORWE</name>
<dbReference type="PANTHER" id="PTHR31410:SF1">
    <property type="entry name" value="POST-GPI ATTACHMENT TO PROTEINS FACTOR 4"/>
    <property type="match status" value="1"/>
</dbReference>
<dbReference type="OrthoDB" id="2016523at2759"/>
<keyword evidence="2" id="KW-1133">Transmembrane helix</keyword>
<feature type="region of interest" description="Disordered" evidence="1">
    <location>
        <begin position="584"/>
        <end position="707"/>
    </location>
</feature>
<evidence type="ECO:0000313" key="3">
    <source>
        <dbReference type="EMBL" id="RMX77391.1"/>
    </source>
</evidence>
<evidence type="ECO:0000256" key="1">
    <source>
        <dbReference type="SAM" id="MobiDB-lite"/>
    </source>
</evidence>
<dbReference type="GO" id="GO:0016757">
    <property type="term" value="F:glycosyltransferase activity"/>
    <property type="evidence" value="ECO:0007669"/>
    <property type="project" value="InterPro"/>
</dbReference>
<dbReference type="CDD" id="cd22189">
    <property type="entry name" value="PGAP4-like_fungal"/>
    <property type="match status" value="1"/>
</dbReference>
<keyword evidence="2" id="KW-0472">Membrane</keyword>
<organism evidence="4 6">
    <name type="scientific">Hortaea werneckii</name>
    <name type="common">Black yeast</name>
    <name type="synonym">Cladosporium werneckii</name>
    <dbReference type="NCBI Taxonomy" id="91943"/>
    <lineage>
        <taxon>Eukaryota</taxon>
        <taxon>Fungi</taxon>
        <taxon>Dikarya</taxon>
        <taxon>Ascomycota</taxon>
        <taxon>Pezizomycotina</taxon>
        <taxon>Dothideomycetes</taxon>
        <taxon>Dothideomycetidae</taxon>
        <taxon>Mycosphaerellales</taxon>
        <taxon>Teratosphaeriaceae</taxon>
        <taxon>Hortaea</taxon>
    </lineage>
</organism>
<gene>
    <name evidence="4" type="ORF">D0868_05162</name>
    <name evidence="3" type="ORF">D0869_09925</name>
</gene>
<evidence type="ECO:0000256" key="2">
    <source>
        <dbReference type="SAM" id="Phobius"/>
    </source>
</evidence>
<comment type="caution">
    <text evidence="4">The sequence shown here is derived from an EMBL/GenBank/DDBJ whole genome shotgun (WGS) entry which is preliminary data.</text>
</comment>
<dbReference type="InterPro" id="IPR029675">
    <property type="entry name" value="PGAP4"/>
</dbReference>
<feature type="compositionally biased region" description="Basic and acidic residues" evidence="1">
    <location>
        <begin position="1296"/>
        <end position="1306"/>
    </location>
</feature>
<feature type="transmembrane region" description="Helical" evidence="2">
    <location>
        <begin position="267"/>
        <end position="289"/>
    </location>
</feature>
<feature type="region of interest" description="Disordered" evidence="1">
    <location>
        <begin position="1017"/>
        <end position="1040"/>
    </location>
</feature>